<organism evidence="1 2">
    <name type="scientific">Candidatus Segetimicrobium genomatis</name>
    <dbReference type="NCBI Taxonomy" id="2569760"/>
    <lineage>
        <taxon>Bacteria</taxon>
        <taxon>Bacillati</taxon>
        <taxon>Candidatus Sysuimicrobiota</taxon>
        <taxon>Candidatus Sysuimicrobiia</taxon>
        <taxon>Candidatus Sysuimicrobiales</taxon>
        <taxon>Candidatus Segetimicrobiaceae</taxon>
        <taxon>Candidatus Segetimicrobium</taxon>
    </lineage>
</organism>
<dbReference type="EMBL" id="VBAN01000046">
    <property type="protein sequence ID" value="TMI84759.1"/>
    <property type="molecule type" value="Genomic_DNA"/>
</dbReference>
<gene>
    <name evidence="1" type="ORF">E6H03_01450</name>
</gene>
<sequence length="130" mass="15052">MITQRSGGAVSLEDFIGELSRLRGDLGRCSREIAETNGRRDLSFSIIAALDELDQWCLWLYRKTHLEQAFFEKLHLEQRLRTLISTEAYEVYQELMNVEEREREFLGKEASDIKRLMLTEDGSAPPGLEN</sequence>
<protein>
    <submittedName>
        <fullName evidence="1">Uncharacterized protein</fullName>
    </submittedName>
</protein>
<accession>A0A537JML1</accession>
<reference evidence="1 2" key="1">
    <citation type="journal article" date="2019" name="Nat. Microbiol.">
        <title>Mediterranean grassland soil C-N compound turnover is dependent on rainfall and depth, and is mediated by genomically divergent microorganisms.</title>
        <authorList>
            <person name="Diamond S."/>
            <person name="Andeer P.F."/>
            <person name="Li Z."/>
            <person name="Crits-Christoph A."/>
            <person name="Burstein D."/>
            <person name="Anantharaman K."/>
            <person name="Lane K.R."/>
            <person name="Thomas B.C."/>
            <person name="Pan C."/>
            <person name="Northen T.R."/>
            <person name="Banfield J.F."/>
        </authorList>
    </citation>
    <scope>NUCLEOTIDE SEQUENCE [LARGE SCALE GENOMIC DNA]</scope>
    <source>
        <strain evidence="1">NP_6</strain>
    </source>
</reference>
<proteinExistence type="predicted"/>
<evidence type="ECO:0000313" key="2">
    <source>
        <dbReference type="Proteomes" id="UP000318093"/>
    </source>
</evidence>
<comment type="caution">
    <text evidence="1">The sequence shown here is derived from an EMBL/GenBank/DDBJ whole genome shotgun (WGS) entry which is preliminary data.</text>
</comment>
<evidence type="ECO:0000313" key="1">
    <source>
        <dbReference type="EMBL" id="TMI84759.1"/>
    </source>
</evidence>
<dbReference type="AlphaFoldDB" id="A0A537JML1"/>
<dbReference type="Proteomes" id="UP000318093">
    <property type="component" value="Unassembled WGS sequence"/>
</dbReference>
<name>A0A537JML1_9BACT</name>